<name>A0ABS5RHT9_9MYCO</name>
<comment type="subunit">
    <text evidence="2">UreD, UreF and UreG form a complex that acts as a GTP-hydrolysis-dependent molecular chaperone, activating the urease apoprotein by helping to assemble the nickel containing metallocenter of UreC. The UreE protein probably delivers the nickel.</text>
</comment>
<comment type="caution">
    <text evidence="3">The sequence shown here is derived from an EMBL/GenBank/DDBJ whole genome shotgun (WGS) entry which is preliminary data.</text>
</comment>
<protein>
    <recommendedName>
        <fullName evidence="2">Urease accessory protein UreD</fullName>
    </recommendedName>
</protein>
<evidence type="ECO:0000256" key="2">
    <source>
        <dbReference type="HAMAP-Rule" id="MF_01384"/>
    </source>
</evidence>
<dbReference type="EMBL" id="JAHCLR010000015">
    <property type="protein sequence ID" value="MBS9533872.1"/>
    <property type="molecule type" value="Genomic_DNA"/>
</dbReference>
<keyword evidence="2" id="KW-0996">Nickel insertion</keyword>
<dbReference type="HAMAP" id="MF_01384">
    <property type="entry name" value="UreD"/>
    <property type="match status" value="1"/>
</dbReference>
<organism evidence="3 4">
    <name type="scientific">Mycolicibacter acidiphilus</name>
    <dbReference type="NCBI Taxonomy" id="2835306"/>
    <lineage>
        <taxon>Bacteria</taxon>
        <taxon>Bacillati</taxon>
        <taxon>Actinomycetota</taxon>
        <taxon>Actinomycetes</taxon>
        <taxon>Mycobacteriales</taxon>
        <taxon>Mycobacteriaceae</taxon>
        <taxon>Mycolicibacter</taxon>
    </lineage>
</organism>
<accession>A0ABS5RHT9</accession>
<evidence type="ECO:0000313" key="4">
    <source>
        <dbReference type="Proteomes" id="UP001519535"/>
    </source>
</evidence>
<gene>
    <name evidence="2" type="primary">ureD</name>
    <name evidence="3" type="ORF">KIH27_09780</name>
</gene>
<keyword evidence="1 2" id="KW-0143">Chaperone</keyword>
<reference evidence="3 4" key="1">
    <citation type="submission" date="2021-05" db="EMBL/GenBank/DDBJ databases">
        <title>Mycobacterium acidophilum sp. nov., an extremely acid-tolerant member of the genus Mycobacterium.</title>
        <authorList>
            <person name="Xia J."/>
        </authorList>
    </citation>
    <scope>NUCLEOTIDE SEQUENCE [LARGE SCALE GENOMIC DNA]</scope>
    <source>
        <strain evidence="3 4">M1</strain>
    </source>
</reference>
<keyword evidence="4" id="KW-1185">Reference proteome</keyword>
<proteinExistence type="inferred from homology"/>
<comment type="similarity">
    <text evidence="2">Belongs to the UreD family.</text>
</comment>
<comment type="subcellular location">
    <subcellularLocation>
        <location evidence="2">Cytoplasm</location>
    </subcellularLocation>
</comment>
<evidence type="ECO:0000256" key="1">
    <source>
        <dbReference type="ARBA" id="ARBA00023186"/>
    </source>
</evidence>
<comment type="function">
    <text evidence="2">Required for maturation of urease via the functional incorporation of the urease nickel metallocenter.</text>
</comment>
<evidence type="ECO:0000313" key="3">
    <source>
        <dbReference type="EMBL" id="MBS9533872.1"/>
    </source>
</evidence>
<sequence>MPPDSSTRMRARSHVATELRSRISCVSTLHAEAPVLLRLTRPKEPDPWPVPGAARVSLTAGAAGPIGGDEYRLDVEVGVGSTLVLQDVSPTLLLPGPDGATSRHTVQVRVAAGATLIWLAEPLIAAHGCRHRQDIAVDLHPSARLLMREELVLGRCGETSGNVFLHSRIRRDGDTLYCQELAVGPDAPGYDGAAVLAGAGAVGSVLVVDPAWQVRPPDARVLSSGAALLPLAGPAALVSAVAADSLALRRDLGAGLVDLGLIR</sequence>
<dbReference type="InterPro" id="IPR002669">
    <property type="entry name" value="UreD"/>
</dbReference>
<dbReference type="RefSeq" id="WP_214092754.1">
    <property type="nucleotide sequence ID" value="NZ_JAHCLR010000015.1"/>
</dbReference>
<dbReference type="Proteomes" id="UP001519535">
    <property type="component" value="Unassembled WGS sequence"/>
</dbReference>
<keyword evidence="2" id="KW-0963">Cytoplasm</keyword>
<dbReference type="Pfam" id="PF01774">
    <property type="entry name" value="UreD"/>
    <property type="match status" value="1"/>
</dbReference>